<name>A0ABS5XG80_9GAMM</name>
<evidence type="ECO:0000313" key="1">
    <source>
        <dbReference type="EMBL" id="MBT8766705.1"/>
    </source>
</evidence>
<sequence>MAIKLSISSTDPEEVRLIERYWAQDETGGFVEKVNALLPFRNITKSVVLAGFIRQHCQAVDENQRCPQCGGGFFINSRSEAKKFPWIATKPCAACQFALDEVKHAAQAKMEAELRSQLQKRIAAVASWTVDYGAIPDDMAFLLRALDRAIEPRLSNGTFTRGDCRGLSPYYVDDFIDQLWQAGVIFDDPGRSPPDAYFLRNEELRLKNSLATLFLVPDGGVGAGDDALEKLLGRTYGDHSSLLPLWLDYAVADCMGYFFGQCDLYGLSISAEDEGEIKSIIRVALRTYSISQVWSLAWKVIKDASSLASREYYNKHRAATTLPGKLRRHLESIWKDLKPVKQWDRPERQPAGTLGQLFYELFGLDEDSLGSDVMAVFSQRDALRATASEVEAKLAQPVRRFMREALSHDVGANVMLRFTELVRSGFDVADAIDEIFGTHPAMAASRSILD</sequence>
<protein>
    <submittedName>
        <fullName evidence="1">Uncharacterized protein</fullName>
    </submittedName>
</protein>
<dbReference type="Proteomes" id="UP001519667">
    <property type="component" value="Unassembled WGS sequence"/>
</dbReference>
<keyword evidence="2" id="KW-1185">Reference proteome</keyword>
<proteinExistence type="predicted"/>
<dbReference type="RefSeq" id="WP_215373981.1">
    <property type="nucleotide sequence ID" value="NZ_JAGTIS010000005.1"/>
</dbReference>
<dbReference type="EMBL" id="JAGTIS010000005">
    <property type="protein sequence ID" value="MBT8766705.1"/>
    <property type="molecule type" value="Genomic_DNA"/>
</dbReference>
<reference evidence="1 2" key="1">
    <citation type="submission" date="2021-04" db="EMBL/GenBank/DDBJ databases">
        <title>Pseudomonas boanensis sp. nov., a bacterium isolated from river water used for household purposes in Boane District, Mozambique.</title>
        <authorList>
            <person name="Nicklasson M."/>
            <person name="Martin-Rodriguez A.J."/>
            <person name="Thorell K."/>
            <person name="Neves L."/>
            <person name="Mussagy A."/>
            <person name="Rydberg H.A."/>
            <person name="Hernroth B."/>
            <person name="Svensson-Stadler L."/>
            <person name="Sjoling A."/>
        </authorList>
    </citation>
    <scope>NUCLEOTIDE SEQUENCE [LARGE SCALE GENOMIC DNA]</scope>
    <source>
        <strain evidence="1 2">DB1</strain>
    </source>
</reference>
<comment type="caution">
    <text evidence="1">The sequence shown here is derived from an EMBL/GenBank/DDBJ whole genome shotgun (WGS) entry which is preliminary data.</text>
</comment>
<organism evidence="1 2">
    <name type="scientific">Metapseudomonas boanensis</name>
    <dbReference type="NCBI Taxonomy" id="2822138"/>
    <lineage>
        <taxon>Bacteria</taxon>
        <taxon>Pseudomonadati</taxon>
        <taxon>Pseudomonadota</taxon>
        <taxon>Gammaproteobacteria</taxon>
        <taxon>Pseudomonadales</taxon>
        <taxon>Pseudomonadaceae</taxon>
        <taxon>Metapseudomonas</taxon>
    </lineage>
</organism>
<gene>
    <name evidence="1" type="ORF">J7302_11315</name>
</gene>
<accession>A0ABS5XG80</accession>
<evidence type="ECO:0000313" key="2">
    <source>
        <dbReference type="Proteomes" id="UP001519667"/>
    </source>
</evidence>